<name>A0A4C1Y3Q7_EUMVA</name>
<dbReference type="STRING" id="151549.A0A4C1Y3Q7"/>
<gene>
    <name evidence="1" type="primary">ZBED5</name>
    <name evidence="1" type="ORF">EVAR_53515_1</name>
</gene>
<evidence type="ECO:0000313" key="1">
    <source>
        <dbReference type="EMBL" id="GBP70851.1"/>
    </source>
</evidence>
<dbReference type="Proteomes" id="UP000299102">
    <property type="component" value="Unassembled WGS sequence"/>
</dbReference>
<protein>
    <submittedName>
        <fullName evidence="1">Zinc finger BED domain-containing protein 5</fullName>
    </submittedName>
</protein>
<dbReference type="EMBL" id="BGZK01001088">
    <property type="protein sequence ID" value="GBP70851.1"/>
    <property type="molecule type" value="Genomic_DNA"/>
</dbReference>
<organism evidence="1 2">
    <name type="scientific">Eumeta variegata</name>
    <name type="common">Bagworm moth</name>
    <name type="synonym">Eumeta japonica</name>
    <dbReference type="NCBI Taxonomy" id="151549"/>
    <lineage>
        <taxon>Eukaryota</taxon>
        <taxon>Metazoa</taxon>
        <taxon>Ecdysozoa</taxon>
        <taxon>Arthropoda</taxon>
        <taxon>Hexapoda</taxon>
        <taxon>Insecta</taxon>
        <taxon>Pterygota</taxon>
        <taxon>Neoptera</taxon>
        <taxon>Endopterygota</taxon>
        <taxon>Lepidoptera</taxon>
        <taxon>Glossata</taxon>
        <taxon>Ditrysia</taxon>
        <taxon>Tineoidea</taxon>
        <taxon>Psychidae</taxon>
        <taxon>Oiketicinae</taxon>
        <taxon>Eumeta</taxon>
    </lineage>
</organism>
<reference evidence="1 2" key="1">
    <citation type="journal article" date="2019" name="Commun. Biol.">
        <title>The bagworm genome reveals a unique fibroin gene that provides high tensile strength.</title>
        <authorList>
            <person name="Kono N."/>
            <person name="Nakamura H."/>
            <person name="Ohtoshi R."/>
            <person name="Tomita M."/>
            <person name="Numata K."/>
            <person name="Arakawa K."/>
        </authorList>
    </citation>
    <scope>NUCLEOTIDE SEQUENCE [LARGE SCALE GENOMIC DNA]</scope>
</reference>
<dbReference type="OrthoDB" id="1101576at2759"/>
<accession>A0A4C1Y3Q7</accession>
<keyword evidence="2" id="KW-1185">Reference proteome</keyword>
<dbReference type="PANTHER" id="PTHR45913:SF19">
    <property type="entry name" value="LOW QUALITY PROTEIN: ZINC FINGER BED DOMAIN-CONTAINING PROTEIN 5-LIKE"/>
    <property type="match status" value="1"/>
</dbReference>
<dbReference type="AlphaFoldDB" id="A0A4C1Y3Q7"/>
<sequence length="187" mass="21724">MVLDDSVQLVNFIKARPLNSRIFGKICEEMGSVQKQLLLHAEVCWLSRGKVVSRVFELRDEIRMFFMKNYLRCANNHADHFNDFEWLTLVAYLADIFSALNELNLGLQGRDNNIFKVEDKIETMLKKLDVWTNRTIQKNYNNFPTLAAFLESSDGALLPTRVQDEIINHLRALKSSLRNYVSVPDKK</sequence>
<comment type="caution">
    <text evidence="1">The sequence shown here is derived from an EMBL/GenBank/DDBJ whole genome shotgun (WGS) entry which is preliminary data.</text>
</comment>
<evidence type="ECO:0000313" key="2">
    <source>
        <dbReference type="Proteomes" id="UP000299102"/>
    </source>
</evidence>
<dbReference type="PANTHER" id="PTHR45913">
    <property type="entry name" value="EPM2A-INTERACTING PROTEIN 1"/>
    <property type="match status" value="1"/>
</dbReference>
<proteinExistence type="predicted"/>